<comment type="subcellular location">
    <subcellularLocation>
        <location evidence="2 18">Mitochondrion inner membrane</location>
        <topology evidence="2 18">Multi-pass membrane protein</topology>
    </subcellularLocation>
</comment>
<dbReference type="InterPro" id="IPR050175">
    <property type="entry name" value="Complex_I_Subunit_2"/>
</dbReference>
<evidence type="ECO:0000313" key="20">
    <source>
        <dbReference type="EMBL" id="AWU49094.1"/>
    </source>
</evidence>
<keyword evidence="9 18" id="KW-0999">Mitochondrion inner membrane</keyword>
<evidence type="ECO:0000256" key="6">
    <source>
        <dbReference type="ARBA" id="ARBA00022448"/>
    </source>
</evidence>
<dbReference type="AlphaFoldDB" id="A0A344A2V3"/>
<dbReference type="GO" id="GO:0005743">
    <property type="term" value="C:mitochondrial inner membrane"/>
    <property type="evidence" value="ECO:0007669"/>
    <property type="project" value="UniProtKB-SubCell"/>
</dbReference>
<dbReference type="EMBL" id="MG989239">
    <property type="protein sequence ID" value="AWU49094.1"/>
    <property type="molecule type" value="Genomic_DNA"/>
</dbReference>
<feature type="transmembrane region" description="Helical" evidence="18">
    <location>
        <begin position="258"/>
        <end position="280"/>
    </location>
</feature>
<comment type="function">
    <text evidence="18">Core subunit of the mitochondrial membrane respiratory chain NADH dehydrogenase (Complex I) which catalyzes electron transfer from NADH through the respiratory chain, using ubiquinone as an electron acceptor. Essential for the catalytic activity and assembly of complex I.</text>
</comment>
<dbReference type="GO" id="GO:0008137">
    <property type="term" value="F:NADH dehydrogenase (ubiquinone) activity"/>
    <property type="evidence" value="ECO:0007669"/>
    <property type="project" value="UniProtKB-EC"/>
</dbReference>
<dbReference type="PANTHER" id="PTHR46552:SF1">
    <property type="entry name" value="NADH-UBIQUINONE OXIDOREDUCTASE CHAIN 2"/>
    <property type="match status" value="1"/>
</dbReference>
<evidence type="ECO:0000256" key="3">
    <source>
        <dbReference type="ARBA" id="ARBA00007012"/>
    </source>
</evidence>
<feature type="transmembrane region" description="Helical" evidence="18">
    <location>
        <begin position="229"/>
        <end position="252"/>
    </location>
</feature>
<keyword evidence="8 18" id="KW-0812">Transmembrane</keyword>
<keyword evidence="6" id="KW-0813">Transport</keyword>
<evidence type="ECO:0000256" key="15">
    <source>
        <dbReference type="ARBA" id="ARBA00023128"/>
    </source>
</evidence>
<evidence type="ECO:0000256" key="7">
    <source>
        <dbReference type="ARBA" id="ARBA00022660"/>
    </source>
</evidence>
<keyword evidence="12 18" id="KW-1133">Transmembrane helix</keyword>
<gene>
    <name evidence="20" type="primary">nad2</name>
</gene>
<dbReference type="InterPro" id="IPR003917">
    <property type="entry name" value="NADH_UbQ_OxRdtase_chain2"/>
</dbReference>
<evidence type="ECO:0000256" key="4">
    <source>
        <dbReference type="ARBA" id="ARBA00012944"/>
    </source>
</evidence>
<keyword evidence="13 18" id="KW-0520">NAD</keyword>
<keyword evidence="11 18" id="KW-0249">Electron transport</keyword>
<name>A0A344A2V3_9HEMI</name>
<keyword evidence="14 18" id="KW-0830">Ubiquinone</keyword>
<evidence type="ECO:0000259" key="19">
    <source>
        <dbReference type="Pfam" id="PF00361"/>
    </source>
</evidence>
<keyword evidence="7 18" id="KW-0679">Respiratory chain</keyword>
<keyword evidence="15 18" id="KW-0496">Mitochondrion</keyword>
<dbReference type="PANTHER" id="PTHR46552">
    <property type="entry name" value="NADH-UBIQUINONE OXIDOREDUCTASE CHAIN 2"/>
    <property type="match status" value="1"/>
</dbReference>
<dbReference type="InterPro" id="IPR001750">
    <property type="entry name" value="ND/Mrp_TM"/>
</dbReference>
<comment type="function">
    <text evidence="1">Core subunit of the mitochondrial membrane respiratory chain NADH dehydrogenase (Complex I) that is believed to belong to the minimal assembly required for catalysis. Complex I functions in the transfer of electrons from NADH to the respiratory chain. The immediate electron acceptor for the enzyme is believed to be ubiquinone.</text>
</comment>
<evidence type="ECO:0000256" key="12">
    <source>
        <dbReference type="ARBA" id="ARBA00022989"/>
    </source>
</evidence>
<dbReference type="GO" id="GO:0006120">
    <property type="term" value="P:mitochondrial electron transport, NADH to ubiquinone"/>
    <property type="evidence" value="ECO:0007669"/>
    <property type="project" value="InterPro"/>
</dbReference>
<feature type="domain" description="NADH:quinone oxidoreductase/Mrp antiporter transmembrane" evidence="19">
    <location>
        <begin position="22"/>
        <end position="274"/>
    </location>
</feature>
<evidence type="ECO:0000256" key="13">
    <source>
        <dbReference type="ARBA" id="ARBA00023027"/>
    </source>
</evidence>
<feature type="transmembrane region" description="Helical" evidence="18">
    <location>
        <begin position="188"/>
        <end position="208"/>
    </location>
</feature>
<feature type="transmembrane region" description="Helical" evidence="18">
    <location>
        <begin position="56"/>
        <end position="81"/>
    </location>
</feature>
<evidence type="ECO:0000256" key="9">
    <source>
        <dbReference type="ARBA" id="ARBA00022792"/>
    </source>
</evidence>
<feature type="transmembrane region" description="Helical" evidence="18">
    <location>
        <begin position="130"/>
        <end position="152"/>
    </location>
</feature>
<reference evidence="20" key="1">
    <citation type="submission" date="2018-02" db="EMBL/GenBank/DDBJ databases">
        <title>Resolving the psyllid tree of life: Phylogenomic analysis of the superfamily Psylloidea (Hemiptera).</title>
        <authorList>
            <person name="Percy D.M."/>
            <person name="Sveinsson S."/>
            <person name="Lemmon A.R."/>
            <person name="Lemmon E.M."/>
            <person name="Ouvrard D."/>
            <person name="Burckhardt D."/>
        </authorList>
    </citation>
    <scope>NUCLEOTIDE SEQUENCE</scope>
    <source>
        <strain evidence="20">DP1.idba.179_circ</strain>
    </source>
</reference>
<comment type="similarity">
    <text evidence="3 18">Belongs to the complex I subunit 2 family.</text>
</comment>
<evidence type="ECO:0000256" key="14">
    <source>
        <dbReference type="ARBA" id="ARBA00023075"/>
    </source>
</evidence>
<evidence type="ECO:0000256" key="18">
    <source>
        <dbReference type="RuleBase" id="RU003403"/>
    </source>
</evidence>
<evidence type="ECO:0000256" key="1">
    <source>
        <dbReference type="ARBA" id="ARBA00003257"/>
    </source>
</evidence>
<evidence type="ECO:0000256" key="5">
    <source>
        <dbReference type="ARBA" id="ARBA00021008"/>
    </source>
</evidence>
<dbReference type="EC" id="7.1.1.2" evidence="4 18"/>
<protein>
    <recommendedName>
        <fullName evidence="5 18">NADH-ubiquinone oxidoreductase chain 2</fullName>
        <ecNumber evidence="4 18">7.1.1.2</ecNumber>
    </recommendedName>
</protein>
<evidence type="ECO:0000256" key="16">
    <source>
        <dbReference type="ARBA" id="ARBA00023136"/>
    </source>
</evidence>
<proteinExistence type="inferred from homology"/>
<dbReference type="PRINTS" id="PR01436">
    <property type="entry name" value="NADHDHGNASE2"/>
</dbReference>
<keyword evidence="16 18" id="KW-0472">Membrane</keyword>
<evidence type="ECO:0000256" key="8">
    <source>
        <dbReference type="ARBA" id="ARBA00022692"/>
    </source>
</evidence>
<evidence type="ECO:0000256" key="17">
    <source>
        <dbReference type="ARBA" id="ARBA00049551"/>
    </source>
</evidence>
<evidence type="ECO:0000256" key="10">
    <source>
        <dbReference type="ARBA" id="ARBA00022967"/>
    </source>
</evidence>
<accession>A0A344A2V3</accession>
<keyword evidence="10 18" id="KW-1278">Translocase</keyword>
<organism evidence="20">
    <name type="scientific">Trioza remota</name>
    <dbReference type="NCBI Taxonomy" id="1715813"/>
    <lineage>
        <taxon>Eukaryota</taxon>
        <taxon>Metazoa</taxon>
        <taxon>Ecdysozoa</taxon>
        <taxon>Arthropoda</taxon>
        <taxon>Hexapoda</taxon>
        <taxon>Insecta</taxon>
        <taxon>Pterygota</taxon>
        <taxon>Neoptera</taxon>
        <taxon>Paraneoptera</taxon>
        <taxon>Hemiptera</taxon>
        <taxon>Sternorrhyncha</taxon>
        <taxon>Psylloidea</taxon>
        <taxon>Triozidae</taxon>
        <taxon>Trioza</taxon>
    </lineage>
</organism>
<feature type="transmembrane region" description="Helical" evidence="18">
    <location>
        <begin position="301"/>
        <end position="321"/>
    </location>
</feature>
<evidence type="ECO:0000256" key="2">
    <source>
        <dbReference type="ARBA" id="ARBA00004448"/>
    </source>
</evidence>
<dbReference type="Pfam" id="PF00361">
    <property type="entry name" value="Proton_antipo_M"/>
    <property type="match status" value="1"/>
</dbReference>
<evidence type="ECO:0000256" key="11">
    <source>
        <dbReference type="ARBA" id="ARBA00022982"/>
    </source>
</evidence>
<geneLocation type="mitochondrion" evidence="20"/>
<comment type="catalytic activity">
    <reaction evidence="17 18">
        <text>a ubiquinone + NADH + 5 H(+)(in) = a ubiquinol + NAD(+) + 4 H(+)(out)</text>
        <dbReference type="Rhea" id="RHEA:29091"/>
        <dbReference type="Rhea" id="RHEA-COMP:9565"/>
        <dbReference type="Rhea" id="RHEA-COMP:9566"/>
        <dbReference type="ChEBI" id="CHEBI:15378"/>
        <dbReference type="ChEBI" id="CHEBI:16389"/>
        <dbReference type="ChEBI" id="CHEBI:17976"/>
        <dbReference type="ChEBI" id="CHEBI:57540"/>
        <dbReference type="ChEBI" id="CHEBI:57945"/>
        <dbReference type="EC" id="7.1.1.2"/>
    </reaction>
</comment>
<sequence length="322" mass="37714">MHLMNLMIIPLYVLTVVFPLSSNSWMMIWMGMEMNLLMFIFLIMETPISMIKSESAIKYFLIQSISSVIFITSINSSMIFYNEKLILSTMLPPVALMIKSSMAPLHSWSPPIVSKFNLIPLFLFMTMQKLVPMFTIFSSWLWITPFIVMMNISVGSIGGLTQSSLIKMLIFSSINNSGWMLLTMMNSFLLFWVFFLNYVMISILMMKFMWFKQVKWMIQIKSSKPMTKWFFFSIMMSLSGFPPFLGFAPKWLTIKYLFLNNSTSILMSIFMSILTLFFYLKSSLNLITNIKSYKKWFLNNHLVINMMFILNITGPMMFYLIN</sequence>